<keyword evidence="3" id="KW-0804">Transcription</keyword>
<dbReference type="Pfam" id="PF01022">
    <property type="entry name" value="HTH_5"/>
    <property type="match status" value="1"/>
</dbReference>
<evidence type="ECO:0000256" key="1">
    <source>
        <dbReference type="ARBA" id="ARBA00023015"/>
    </source>
</evidence>
<dbReference type="SMART" id="SM00418">
    <property type="entry name" value="HTH_ARSR"/>
    <property type="match status" value="1"/>
</dbReference>
<dbReference type="InterPro" id="IPR036388">
    <property type="entry name" value="WH-like_DNA-bd_sf"/>
</dbReference>
<keyword evidence="7" id="KW-1185">Reference proteome</keyword>
<gene>
    <name evidence="6" type="ORF">C7960_0492</name>
    <name evidence="5" type="ORF">SAMN06295989_101458</name>
</gene>
<dbReference type="SUPFAM" id="SSF46785">
    <property type="entry name" value="Winged helix' DNA-binding domain"/>
    <property type="match status" value="1"/>
</dbReference>
<dbReference type="AlphaFoldDB" id="A0A285ERL9"/>
<reference evidence="5" key="2">
    <citation type="submission" date="2017-09" db="EMBL/GenBank/DDBJ databases">
        <authorList>
            <person name="Ehlers B."/>
            <person name="Leendertz F.H."/>
        </authorList>
    </citation>
    <scope>NUCLEOTIDE SEQUENCE [LARGE SCALE GENOMIC DNA]</scope>
    <source>
        <strain evidence="5">WG-1MB</strain>
    </source>
</reference>
<name>A0A285ERL9_9EURY</name>
<reference evidence="7" key="1">
    <citation type="submission" date="2017-09" db="EMBL/GenBank/DDBJ databases">
        <authorList>
            <person name="Varghese N."/>
            <person name="Submissions S."/>
        </authorList>
    </citation>
    <scope>NUCLEOTIDE SEQUENCE [LARGE SCALE GENOMIC DNA]</scope>
    <source>
        <strain evidence="7">WG-1MB</strain>
    </source>
</reference>
<dbReference type="InterPro" id="IPR011991">
    <property type="entry name" value="ArsR-like_HTH"/>
</dbReference>
<dbReference type="PRINTS" id="PR00778">
    <property type="entry name" value="HTHARSR"/>
</dbReference>
<dbReference type="EMBL" id="OBDR01000001">
    <property type="protein sequence ID" value="SNY01493.1"/>
    <property type="molecule type" value="Genomic_DNA"/>
</dbReference>
<dbReference type="NCBIfam" id="NF033788">
    <property type="entry name" value="HTH_metalloreg"/>
    <property type="match status" value="1"/>
</dbReference>
<dbReference type="GO" id="GO:0003700">
    <property type="term" value="F:DNA-binding transcription factor activity"/>
    <property type="evidence" value="ECO:0007669"/>
    <property type="project" value="InterPro"/>
</dbReference>
<evidence type="ECO:0000313" key="5">
    <source>
        <dbReference type="EMBL" id="SNY01493.1"/>
    </source>
</evidence>
<dbReference type="InterPro" id="IPR036390">
    <property type="entry name" value="WH_DNA-bd_sf"/>
</dbReference>
<evidence type="ECO:0000313" key="7">
    <source>
        <dbReference type="Proteomes" id="UP000217726"/>
    </source>
</evidence>
<keyword evidence="2" id="KW-0238">DNA-binding</keyword>
<dbReference type="PANTHER" id="PTHR43132">
    <property type="entry name" value="ARSENICAL RESISTANCE OPERON REPRESSOR ARSR-RELATED"/>
    <property type="match status" value="1"/>
</dbReference>
<feature type="domain" description="HTH arsR-type" evidence="4">
    <location>
        <begin position="49"/>
        <end position="137"/>
    </location>
</feature>
<evidence type="ECO:0000313" key="8">
    <source>
        <dbReference type="Proteomes" id="UP000295404"/>
    </source>
</evidence>
<dbReference type="Proteomes" id="UP000295404">
    <property type="component" value="Unassembled WGS sequence"/>
</dbReference>
<proteinExistence type="predicted"/>
<dbReference type="RefSeq" id="WP_241645706.1">
    <property type="nucleotide sequence ID" value="NZ_OBDR01000001.1"/>
</dbReference>
<dbReference type="InterPro" id="IPR051011">
    <property type="entry name" value="Metal_resp_trans_reg"/>
</dbReference>
<sequence>MVMENVKRRKTIYPSSVFIIAGEKMIIPEPIKCEIEHKGGVDNLYKKMPPEDEFKRWSEIHHALSSPLRLKILYMVARQPLCVCIIKHILKVPDSKLSYHLSILSGSGIIKGTREGNWIIYSATEEGKQMIEGISGK</sequence>
<dbReference type="Gene3D" id="1.10.10.10">
    <property type="entry name" value="Winged helix-like DNA-binding domain superfamily/Winged helix DNA-binding domain"/>
    <property type="match status" value="1"/>
</dbReference>
<evidence type="ECO:0000313" key="6">
    <source>
        <dbReference type="EMBL" id="TCL11352.1"/>
    </source>
</evidence>
<protein>
    <submittedName>
        <fullName evidence="6">ArsR family transcriptional regulator</fullName>
    </submittedName>
    <submittedName>
        <fullName evidence="5">Transcriptional regulator, ArsR family</fullName>
    </submittedName>
</protein>
<dbReference type="Proteomes" id="UP000217726">
    <property type="component" value="Unassembled WGS sequence"/>
</dbReference>
<evidence type="ECO:0000256" key="3">
    <source>
        <dbReference type="ARBA" id="ARBA00023163"/>
    </source>
</evidence>
<dbReference type="InterPro" id="IPR001845">
    <property type="entry name" value="HTH_ArsR_DNA-bd_dom"/>
</dbReference>
<evidence type="ECO:0000256" key="2">
    <source>
        <dbReference type="ARBA" id="ARBA00023125"/>
    </source>
</evidence>
<accession>A0A285ERL9</accession>
<dbReference type="PANTHER" id="PTHR43132:SF2">
    <property type="entry name" value="ARSENICAL RESISTANCE OPERON REPRESSOR ARSR-RELATED"/>
    <property type="match status" value="1"/>
</dbReference>
<dbReference type="GO" id="GO:0003677">
    <property type="term" value="F:DNA binding"/>
    <property type="evidence" value="ECO:0007669"/>
    <property type="project" value="UniProtKB-KW"/>
</dbReference>
<keyword evidence="1" id="KW-0805">Transcription regulation</keyword>
<dbReference type="PROSITE" id="PS50987">
    <property type="entry name" value="HTH_ARSR_2"/>
    <property type="match status" value="1"/>
</dbReference>
<reference evidence="6 8" key="3">
    <citation type="submission" date="2019-03" db="EMBL/GenBank/DDBJ databases">
        <title>Subsurface microbial communities from deep shales in Ohio and West Virginia, USA.</title>
        <authorList>
            <person name="Wrighton K."/>
        </authorList>
    </citation>
    <scope>NUCLEOTIDE SEQUENCE [LARGE SCALE GENOMIC DNA]</scope>
    <source>
        <strain evidence="6 8">WG1_MB</strain>
    </source>
</reference>
<evidence type="ECO:0000259" key="4">
    <source>
        <dbReference type="PROSITE" id="PS50987"/>
    </source>
</evidence>
<dbReference type="CDD" id="cd00090">
    <property type="entry name" value="HTH_ARSR"/>
    <property type="match status" value="1"/>
</dbReference>
<dbReference type="EMBL" id="SMMS01000001">
    <property type="protein sequence ID" value="TCL11352.1"/>
    <property type="molecule type" value="Genomic_DNA"/>
</dbReference>
<organism evidence="5 7">
    <name type="scientific">Methanohalophilus euhalobius</name>
    <dbReference type="NCBI Taxonomy" id="51203"/>
    <lineage>
        <taxon>Archaea</taxon>
        <taxon>Methanobacteriati</taxon>
        <taxon>Methanobacteriota</taxon>
        <taxon>Stenosarchaea group</taxon>
        <taxon>Methanomicrobia</taxon>
        <taxon>Methanosarcinales</taxon>
        <taxon>Methanosarcinaceae</taxon>
        <taxon>Methanohalophilus</taxon>
    </lineage>
</organism>